<name>A0A846TNC5_9MICC</name>
<feature type="DNA-binding region" description="H-T-H motif" evidence="5">
    <location>
        <begin position="42"/>
        <end position="61"/>
    </location>
</feature>
<dbReference type="Pfam" id="PF00440">
    <property type="entry name" value="TetR_N"/>
    <property type="match status" value="1"/>
</dbReference>
<keyword evidence="1" id="KW-0678">Repressor</keyword>
<dbReference type="InterPro" id="IPR050109">
    <property type="entry name" value="HTH-type_TetR-like_transc_reg"/>
</dbReference>
<dbReference type="Proteomes" id="UP000521379">
    <property type="component" value="Unassembled WGS sequence"/>
</dbReference>
<evidence type="ECO:0000256" key="2">
    <source>
        <dbReference type="ARBA" id="ARBA00023015"/>
    </source>
</evidence>
<dbReference type="PANTHER" id="PTHR30055">
    <property type="entry name" value="HTH-TYPE TRANSCRIPTIONAL REGULATOR RUTR"/>
    <property type="match status" value="1"/>
</dbReference>
<evidence type="ECO:0000259" key="6">
    <source>
        <dbReference type="PROSITE" id="PS50977"/>
    </source>
</evidence>
<proteinExistence type="predicted"/>
<evidence type="ECO:0000256" key="4">
    <source>
        <dbReference type="ARBA" id="ARBA00023163"/>
    </source>
</evidence>
<dbReference type="GO" id="GO:0003700">
    <property type="term" value="F:DNA-binding transcription factor activity"/>
    <property type="evidence" value="ECO:0007669"/>
    <property type="project" value="TreeGrafter"/>
</dbReference>
<dbReference type="InterPro" id="IPR036271">
    <property type="entry name" value="Tet_transcr_reg_TetR-rel_C_sf"/>
</dbReference>
<evidence type="ECO:0000256" key="3">
    <source>
        <dbReference type="ARBA" id="ARBA00023125"/>
    </source>
</evidence>
<dbReference type="Gene3D" id="1.10.357.10">
    <property type="entry name" value="Tetracycline Repressor, domain 2"/>
    <property type="match status" value="1"/>
</dbReference>
<keyword evidence="3 5" id="KW-0238">DNA-binding</keyword>
<dbReference type="PROSITE" id="PS50977">
    <property type="entry name" value="HTH_TETR_2"/>
    <property type="match status" value="1"/>
</dbReference>
<dbReference type="RefSeq" id="WP_047691390.1">
    <property type="nucleotide sequence ID" value="NZ_JAAVUN010000001.1"/>
</dbReference>
<protein>
    <submittedName>
        <fullName evidence="7">TetR/AcrR family transcriptional regulator</fullName>
    </submittedName>
</protein>
<dbReference type="GO" id="GO:0045892">
    <property type="term" value="P:negative regulation of DNA-templated transcription"/>
    <property type="evidence" value="ECO:0007669"/>
    <property type="project" value="InterPro"/>
</dbReference>
<dbReference type="PANTHER" id="PTHR30055:SF151">
    <property type="entry name" value="TRANSCRIPTIONAL REGULATORY PROTEIN"/>
    <property type="match status" value="1"/>
</dbReference>
<dbReference type="EMBL" id="JAAVUN010000001">
    <property type="protein sequence ID" value="NKE08450.1"/>
    <property type="molecule type" value="Genomic_DNA"/>
</dbReference>
<dbReference type="GO" id="GO:0000976">
    <property type="term" value="F:transcription cis-regulatory region binding"/>
    <property type="evidence" value="ECO:0007669"/>
    <property type="project" value="TreeGrafter"/>
</dbReference>
<evidence type="ECO:0000313" key="7">
    <source>
        <dbReference type="EMBL" id="NKE08450.1"/>
    </source>
</evidence>
<evidence type="ECO:0000256" key="1">
    <source>
        <dbReference type="ARBA" id="ARBA00022491"/>
    </source>
</evidence>
<dbReference type="GO" id="GO:0046677">
    <property type="term" value="P:response to antibiotic"/>
    <property type="evidence" value="ECO:0007669"/>
    <property type="project" value="InterPro"/>
</dbReference>
<accession>A0A846TNC5</accession>
<sequence>MKQEPAATARRRGRPTSAVLSPKRITSAATKIIHTRGVKALTMSALASDLGVSVSALYNHTPSKHHVLLGVQDALNAEIDCSGFGTLPWDQALTLWARSYREVYARNVELIPVMAVLPVADAPHTLCMYESVAAALVTAGFPPGQVVNMIVAVESLLFGSAYDATAPGGLFNPGKLAELAPTFTGVVAVRTADPAEGADQAFELALEALLTGFRTLL</sequence>
<keyword evidence="4" id="KW-0804">Transcription</keyword>
<dbReference type="InterPro" id="IPR004111">
    <property type="entry name" value="Repressor_TetR_C"/>
</dbReference>
<comment type="caution">
    <text evidence="7">The sequence shown here is derived from an EMBL/GenBank/DDBJ whole genome shotgun (WGS) entry which is preliminary data.</text>
</comment>
<gene>
    <name evidence="7" type="ORF">GTW58_00495</name>
</gene>
<dbReference type="SUPFAM" id="SSF46689">
    <property type="entry name" value="Homeodomain-like"/>
    <property type="match status" value="1"/>
</dbReference>
<dbReference type="PRINTS" id="PR00400">
    <property type="entry name" value="TETREPRESSOR"/>
</dbReference>
<dbReference type="InterPro" id="IPR003012">
    <property type="entry name" value="Tet_transcr_reg_TetR"/>
</dbReference>
<evidence type="ECO:0000256" key="5">
    <source>
        <dbReference type="PROSITE-ProRule" id="PRU00335"/>
    </source>
</evidence>
<dbReference type="AlphaFoldDB" id="A0A846TNC5"/>
<keyword evidence="2" id="KW-0805">Transcription regulation</keyword>
<dbReference type="InterPro" id="IPR009057">
    <property type="entry name" value="Homeodomain-like_sf"/>
</dbReference>
<evidence type="ECO:0000313" key="8">
    <source>
        <dbReference type="Proteomes" id="UP000521379"/>
    </source>
</evidence>
<organism evidence="7 8">
    <name type="scientific">Kocuria subflava</name>
    <dbReference type="NCBI Taxonomy" id="1736139"/>
    <lineage>
        <taxon>Bacteria</taxon>
        <taxon>Bacillati</taxon>
        <taxon>Actinomycetota</taxon>
        <taxon>Actinomycetes</taxon>
        <taxon>Micrococcales</taxon>
        <taxon>Micrococcaceae</taxon>
        <taxon>Kocuria</taxon>
    </lineage>
</organism>
<keyword evidence="8" id="KW-1185">Reference proteome</keyword>
<reference evidence="7 8" key="1">
    <citation type="submission" date="2020-02" db="EMBL/GenBank/DDBJ databases">
        <authorList>
            <person name="Sun Q."/>
        </authorList>
    </citation>
    <scope>NUCLEOTIDE SEQUENCE [LARGE SCALE GENOMIC DNA]</scope>
    <source>
        <strain evidence="7 8">YIM 13062</strain>
    </source>
</reference>
<dbReference type="SUPFAM" id="SSF48498">
    <property type="entry name" value="Tetracyclin repressor-like, C-terminal domain"/>
    <property type="match status" value="1"/>
</dbReference>
<dbReference type="InterPro" id="IPR001647">
    <property type="entry name" value="HTH_TetR"/>
</dbReference>
<dbReference type="Pfam" id="PF02909">
    <property type="entry name" value="TetR_C_1"/>
    <property type="match status" value="1"/>
</dbReference>
<feature type="domain" description="HTH tetR-type" evidence="6">
    <location>
        <begin position="19"/>
        <end position="79"/>
    </location>
</feature>